<reference evidence="2 3" key="1">
    <citation type="submission" date="2016-10" db="EMBL/GenBank/DDBJ databases">
        <authorList>
            <person name="de Groot N.N."/>
        </authorList>
    </citation>
    <scope>NUCLEOTIDE SEQUENCE [LARGE SCALE GENOMIC DNA]</scope>
    <source>
        <strain evidence="2 3">DSM 16981</strain>
    </source>
</reference>
<dbReference type="InterPro" id="IPR051454">
    <property type="entry name" value="RNA/ubiquinone_mod_enzymes"/>
</dbReference>
<dbReference type="Pfam" id="PF12392">
    <property type="entry name" value="DUF3656"/>
    <property type="match status" value="1"/>
</dbReference>
<dbReference type="RefSeq" id="WP_091648466.1">
    <property type="nucleotide sequence ID" value="NZ_FNHQ01000006.1"/>
</dbReference>
<dbReference type="InterPro" id="IPR020988">
    <property type="entry name" value="Pept_U32_collagenase"/>
</dbReference>
<feature type="domain" description="Peptidase U32 collagenase" evidence="1">
    <location>
        <begin position="392"/>
        <end position="497"/>
    </location>
</feature>
<dbReference type="EMBL" id="FNHQ01000006">
    <property type="protein sequence ID" value="SDM42576.1"/>
    <property type="molecule type" value="Genomic_DNA"/>
</dbReference>
<dbReference type="GO" id="GO:0008233">
    <property type="term" value="F:peptidase activity"/>
    <property type="evidence" value="ECO:0007669"/>
    <property type="project" value="UniProtKB-KW"/>
</dbReference>
<dbReference type="PANTHER" id="PTHR30217">
    <property type="entry name" value="PEPTIDASE U32 FAMILY"/>
    <property type="match status" value="1"/>
</dbReference>
<dbReference type="OrthoDB" id="9807498at2"/>
<dbReference type="InterPro" id="IPR001539">
    <property type="entry name" value="Peptidase_U32"/>
</dbReference>
<accession>A0A1G9T4N8</accession>
<evidence type="ECO:0000259" key="1">
    <source>
        <dbReference type="Pfam" id="PF12392"/>
    </source>
</evidence>
<gene>
    <name evidence="2" type="ORF">SAMN05660299_00869</name>
</gene>
<dbReference type="AlphaFoldDB" id="A0A1G9T4N8"/>
<keyword evidence="2" id="KW-0645">Protease</keyword>
<sequence length="810" mass="90241">MTELLAPAGSLDTVLTAIDAGADAVYLGGKSFNARKFAHNLDDEELDRAVRTAHLFAVKVYITVNILIADTELKELAAYLKKLDELHVDGIIVQDLAIAAWVQKIVPNLPLHGSTQLTVADLNGVRFLESLGFTQVVLARELSIQEIRYICQHAKAAIEVFIHGASCMSYSGQCLMSSFIGGRSGNRGACAQPCRLPYQLIEEGGIPVTEPETYVLSLKDLSSVSVIQELIDAGVSSFKIEGRMKGNGYVRSVVGAYRMVMDTYIHTSLQERQHILEKAEHILAESFNRMYQHDFLTDTVQRNTITEKSSGNTGRHVGKILKCREGIAEAKLTEPLNVGDFIKITAADGRECFDEISAVIADKEYSNTSYTVKLRCKAGVSGEVYRLARKEDRKTETREMNRKIPLYFHVDVTEEKQLRLSAWDEAGHVAEEVSAYVVQKAAKHPADRAWIYTQLNRLGGTSFYVSGVTVWDQSYMIPASVLNVLRRNAVAAVEQKILTDYHRPAAGETTILPNCTIKYRKEKQNELVVRCDSLEGITAALQNGADRIVYGGESYTHTTFGFSQWKQAADVVHNAGASIWAASPRILRQRDETYVRRELQTAVSCGADGIYAGALGILAMAKEELWNVPIAGDWSLNTFNAKAADLLRYYGCSSITLSTELMLRQIKKIISACPSVPIEILVEGRLEMMVTEFCSLAAFNGSGVKRRCAAMCSHKKYYLKDRTGEQFPIVTDSYCRNHLLNNRDLDMAPYYSQLMQCGISRFRIEGRGRSSAWIAAQTQRYRHLIDDTEHMVLTKEDSSVTRGHFFHGII</sequence>
<name>A0A1G9T4N8_9FIRM</name>
<keyword evidence="3" id="KW-1185">Reference proteome</keyword>
<evidence type="ECO:0000313" key="3">
    <source>
        <dbReference type="Proteomes" id="UP000199309"/>
    </source>
</evidence>
<dbReference type="PANTHER" id="PTHR30217:SF10">
    <property type="entry name" value="23S RRNA 5-HYDROXYCYTIDINE C2501 SYNTHASE"/>
    <property type="match status" value="1"/>
</dbReference>
<organism evidence="2 3">
    <name type="scientific">Megasphaera paucivorans</name>
    <dbReference type="NCBI Taxonomy" id="349095"/>
    <lineage>
        <taxon>Bacteria</taxon>
        <taxon>Bacillati</taxon>
        <taxon>Bacillota</taxon>
        <taxon>Negativicutes</taxon>
        <taxon>Veillonellales</taxon>
        <taxon>Veillonellaceae</taxon>
        <taxon>Megasphaera</taxon>
    </lineage>
</organism>
<dbReference type="Pfam" id="PF01136">
    <property type="entry name" value="Peptidase_U32"/>
    <property type="match status" value="2"/>
</dbReference>
<dbReference type="STRING" id="349095.SAMN05660299_00869"/>
<dbReference type="GO" id="GO:0006508">
    <property type="term" value="P:proteolysis"/>
    <property type="evidence" value="ECO:0007669"/>
    <property type="project" value="UniProtKB-KW"/>
</dbReference>
<proteinExistence type="predicted"/>
<dbReference type="Proteomes" id="UP000199309">
    <property type="component" value="Unassembled WGS sequence"/>
</dbReference>
<protein>
    <submittedName>
        <fullName evidence="2">Putative protease</fullName>
    </submittedName>
</protein>
<evidence type="ECO:0000313" key="2">
    <source>
        <dbReference type="EMBL" id="SDM42576.1"/>
    </source>
</evidence>
<keyword evidence="2" id="KW-0378">Hydrolase</keyword>